<evidence type="ECO:0000313" key="2">
    <source>
        <dbReference type="Proteomes" id="UP001472677"/>
    </source>
</evidence>
<protein>
    <submittedName>
        <fullName evidence="1">Uncharacterized protein</fullName>
    </submittedName>
</protein>
<accession>A0ABR2D675</accession>
<proteinExistence type="predicted"/>
<gene>
    <name evidence="1" type="ORF">V6N12_013338</name>
</gene>
<evidence type="ECO:0000313" key="1">
    <source>
        <dbReference type="EMBL" id="KAK8530838.1"/>
    </source>
</evidence>
<dbReference type="EMBL" id="JBBPBM010000035">
    <property type="protein sequence ID" value="KAK8530838.1"/>
    <property type="molecule type" value="Genomic_DNA"/>
</dbReference>
<keyword evidence="2" id="KW-1185">Reference proteome</keyword>
<organism evidence="1 2">
    <name type="scientific">Hibiscus sabdariffa</name>
    <name type="common">roselle</name>
    <dbReference type="NCBI Taxonomy" id="183260"/>
    <lineage>
        <taxon>Eukaryota</taxon>
        <taxon>Viridiplantae</taxon>
        <taxon>Streptophyta</taxon>
        <taxon>Embryophyta</taxon>
        <taxon>Tracheophyta</taxon>
        <taxon>Spermatophyta</taxon>
        <taxon>Magnoliopsida</taxon>
        <taxon>eudicotyledons</taxon>
        <taxon>Gunneridae</taxon>
        <taxon>Pentapetalae</taxon>
        <taxon>rosids</taxon>
        <taxon>malvids</taxon>
        <taxon>Malvales</taxon>
        <taxon>Malvaceae</taxon>
        <taxon>Malvoideae</taxon>
        <taxon>Hibiscus</taxon>
    </lineage>
</organism>
<dbReference type="Proteomes" id="UP001472677">
    <property type="component" value="Unassembled WGS sequence"/>
</dbReference>
<comment type="caution">
    <text evidence="1">The sequence shown here is derived from an EMBL/GenBank/DDBJ whole genome shotgun (WGS) entry which is preliminary data.</text>
</comment>
<sequence>MRFSVYDRCDLGSNPDGLHPCAKACIVGTSPPRGGLVCAETRLSCWGRGKLACGLSCWGKDSGVHLATSRWPGPAVQGWHASAGHMHSAGMFTALICLKMTSKGVLLYRNDEHISSHIDEGQHIHSAHRGRFDENWIVKQANFISVWEERHTRWAEDLSSLQASDFEFNTEYYSWYLENGKPFLVSFEVGNKWREDPRCSKHR</sequence>
<name>A0ABR2D675_9ROSI</name>
<reference evidence="1 2" key="1">
    <citation type="journal article" date="2024" name="G3 (Bethesda)">
        <title>Genome assembly of Hibiscus sabdariffa L. provides insights into metabolisms of medicinal natural products.</title>
        <authorList>
            <person name="Kim T."/>
        </authorList>
    </citation>
    <scope>NUCLEOTIDE SEQUENCE [LARGE SCALE GENOMIC DNA]</scope>
    <source>
        <strain evidence="1">TK-2024</strain>
        <tissue evidence="1">Old leaves</tissue>
    </source>
</reference>